<organism evidence="2 3">
    <name type="scientific">Marinilactibacillus piezotolerans</name>
    <dbReference type="NCBI Taxonomy" id="258723"/>
    <lineage>
        <taxon>Bacteria</taxon>
        <taxon>Bacillati</taxon>
        <taxon>Bacillota</taxon>
        <taxon>Bacilli</taxon>
        <taxon>Lactobacillales</taxon>
        <taxon>Carnobacteriaceae</taxon>
        <taxon>Marinilactibacillus</taxon>
    </lineage>
</organism>
<accession>A0A1I3VH02</accession>
<dbReference type="AlphaFoldDB" id="A0A1I3VH02"/>
<dbReference type="EMBL" id="FOSJ01000003">
    <property type="protein sequence ID" value="SFJ94440.1"/>
    <property type="molecule type" value="Genomic_DNA"/>
</dbReference>
<reference evidence="3" key="1">
    <citation type="submission" date="2016-10" db="EMBL/GenBank/DDBJ databases">
        <authorList>
            <person name="Varghese N."/>
            <person name="Submissions S."/>
        </authorList>
    </citation>
    <scope>NUCLEOTIDE SEQUENCE [LARGE SCALE GENOMIC DNA]</scope>
    <source>
        <strain evidence="3">DSM 16108</strain>
    </source>
</reference>
<proteinExistence type="predicted"/>
<keyword evidence="1" id="KW-0472">Membrane</keyword>
<gene>
    <name evidence="2" type="ORF">SAMN04488569_100336</name>
</gene>
<evidence type="ECO:0000313" key="2">
    <source>
        <dbReference type="EMBL" id="SFJ94440.1"/>
    </source>
</evidence>
<dbReference type="OrthoDB" id="2168623at2"/>
<keyword evidence="3" id="KW-1185">Reference proteome</keyword>
<dbReference type="RefSeq" id="WP_091895662.1">
    <property type="nucleotide sequence ID" value="NZ_FOSJ01000003.1"/>
</dbReference>
<protein>
    <submittedName>
        <fullName evidence="2">Uncharacterized protein</fullName>
    </submittedName>
</protein>
<sequence>MYDFWISGERFYTMVLPILVVLALLIFTSMIFVFYYTDKKNKNRKIGLSTTLILMLGIFGYSYFQHTMYASWITHSGVINPGIRDRTVIFGSDIMEDPELVKSYRGMNLLEDFEKLDMYERQEISQEIGNRYLGSTGNNHYFAIGDKYAFRYTGEVEFTEGPSRLAGASFRLVDPKFEELGFTSQSTNYLETFYINREEADKASNKFPDTIIHPSEVFPEWNLGFQSTSGTSSEQ</sequence>
<dbReference type="Proteomes" id="UP000199589">
    <property type="component" value="Unassembled WGS sequence"/>
</dbReference>
<name>A0A1I3VH02_9LACT</name>
<keyword evidence="1" id="KW-1133">Transmembrane helix</keyword>
<evidence type="ECO:0000313" key="3">
    <source>
        <dbReference type="Proteomes" id="UP000199589"/>
    </source>
</evidence>
<feature type="transmembrane region" description="Helical" evidence="1">
    <location>
        <begin position="12"/>
        <end position="34"/>
    </location>
</feature>
<keyword evidence="1" id="KW-0812">Transmembrane</keyword>
<evidence type="ECO:0000256" key="1">
    <source>
        <dbReference type="SAM" id="Phobius"/>
    </source>
</evidence>
<feature type="transmembrane region" description="Helical" evidence="1">
    <location>
        <begin position="46"/>
        <end position="64"/>
    </location>
</feature>